<protein>
    <submittedName>
        <fullName evidence="2">Uncharacterized protein</fullName>
    </submittedName>
</protein>
<reference evidence="2 3" key="1">
    <citation type="submission" date="2018-11" db="EMBL/GenBank/DDBJ databases">
        <title>Schleiferia aggregans sp. nov., a moderately thermophilic heterotrophic bacterium isolated from microbial mats at a terrestrial hot spring.</title>
        <authorList>
            <person name="Iino T."/>
            <person name="Ohkuma M."/>
            <person name="Haruta S."/>
        </authorList>
    </citation>
    <scope>NUCLEOTIDE SEQUENCE [LARGE SCALE GENOMIC DNA]</scope>
    <source>
        <strain evidence="2 3">LA</strain>
    </source>
</reference>
<dbReference type="Proteomes" id="UP000286715">
    <property type="component" value="Unassembled WGS sequence"/>
</dbReference>
<feature type="transmembrane region" description="Helical" evidence="1">
    <location>
        <begin position="40"/>
        <end position="62"/>
    </location>
</feature>
<name>A0A401XM81_9FLAO</name>
<evidence type="ECO:0000256" key="1">
    <source>
        <dbReference type="SAM" id="Phobius"/>
    </source>
</evidence>
<keyword evidence="1" id="KW-0812">Transmembrane</keyword>
<dbReference type="RefSeq" id="WP_124398160.1">
    <property type="nucleotide sequence ID" value="NZ_BHZE01000016.1"/>
</dbReference>
<organism evidence="2 3">
    <name type="scientific">Thermaurantimonas aggregans</name>
    <dbReference type="NCBI Taxonomy" id="2173829"/>
    <lineage>
        <taxon>Bacteria</taxon>
        <taxon>Pseudomonadati</taxon>
        <taxon>Bacteroidota</taxon>
        <taxon>Flavobacteriia</taxon>
        <taxon>Flavobacteriales</taxon>
        <taxon>Schleiferiaceae</taxon>
        <taxon>Thermaurantimonas</taxon>
    </lineage>
</organism>
<keyword evidence="1" id="KW-0472">Membrane</keyword>
<comment type="caution">
    <text evidence="2">The sequence shown here is derived from an EMBL/GenBank/DDBJ whole genome shotgun (WGS) entry which is preliminary data.</text>
</comment>
<keyword evidence="3" id="KW-1185">Reference proteome</keyword>
<keyword evidence="1" id="KW-1133">Transmembrane helix</keyword>
<accession>A0A401XM81</accession>
<proteinExistence type="predicted"/>
<dbReference type="AlphaFoldDB" id="A0A401XM81"/>
<gene>
    <name evidence="2" type="ORF">JCM31826_15800</name>
</gene>
<evidence type="ECO:0000313" key="3">
    <source>
        <dbReference type="Proteomes" id="UP000286715"/>
    </source>
</evidence>
<dbReference type="EMBL" id="BHZE01000016">
    <property type="protein sequence ID" value="GCD78098.1"/>
    <property type="molecule type" value="Genomic_DNA"/>
</dbReference>
<sequence length="247" mass="28248">MKGNIDRFFKEKLEDLEIQPRQESKTIFLKKAAQHKSKQMFRVATGASAAVILILSSGYFLIKDVVQTPKTSLTIFKENEKSSDENFKPGAYKIIDKENHSTVIYSNEKRVYSRGKYATIKNDNPIEDNSLVFSQVSDFNFKDTTVTETTENISPAKPEIEIKVTGFSEQIVHYAMAESMEKQTQITFQLLNQKFIVQSPVIEEVDQAYHQLKKGIKDFSLADASRTISNNLFDRISSRKNQNQNNN</sequence>
<evidence type="ECO:0000313" key="2">
    <source>
        <dbReference type="EMBL" id="GCD78098.1"/>
    </source>
</evidence>